<proteinExistence type="predicted"/>
<keyword evidence="3" id="KW-1185">Reference proteome</keyword>
<evidence type="ECO:0000313" key="2">
    <source>
        <dbReference type="EMBL" id="PMD20654.1"/>
    </source>
</evidence>
<sequence>MPPKGKAKARAFKTSISTLKSSSTSGLEPPAPFKRAPDSLSPFLSTLDPKHIYITHLDLKPADFKRKIFLVPVAMNLAIIGLIMWRIRTIWPFYLNILYSMVGKTNEMTMDTKNTPLDDIIWEILRRAMTFMCDLFLYVFIWPWPRDFFAGRKYGNPVTWRFIVGFSDKEIIVRRSKRWDELIGNPTEEGSGQDEVMRIIGRAVDPLWMSEKTGYLMLNNEWDLDWKAMITATKLADKGTLSFEDFKTTILVPTEEFGWMVIETASAGGSAKEEEGRRKIVAFKDELTAMGKENLFFRWIELVQFESSQPGGFGPEQQQKTMAKAQALFESQGIDFDKFWAKIGGMEACQDDECETLLLQMGFKTHSVQSYRDKETAIHPKIWELNTETVCRQYQRGDQAYQHVPKPVLDLVASENCPCKAAILTKNEFGAPSAKI</sequence>
<reference evidence="2 3" key="1">
    <citation type="submission" date="2016-05" db="EMBL/GenBank/DDBJ databases">
        <title>A degradative enzymes factory behind the ericoid mycorrhizal symbiosis.</title>
        <authorList>
            <consortium name="DOE Joint Genome Institute"/>
            <person name="Martino E."/>
            <person name="Morin E."/>
            <person name="Grelet G."/>
            <person name="Kuo A."/>
            <person name="Kohler A."/>
            <person name="Daghino S."/>
            <person name="Barry K."/>
            <person name="Choi C."/>
            <person name="Cichocki N."/>
            <person name="Clum A."/>
            <person name="Copeland A."/>
            <person name="Hainaut M."/>
            <person name="Haridas S."/>
            <person name="Labutti K."/>
            <person name="Lindquist E."/>
            <person name="Lipzen A."/>
            <person name="Khouja H.-R."/>
            <person name="Murat C."/>
            <person name="Ohm R."/>
            <person name="Olson A."/>
            <person name="Spatafora J."/>
            <person name="Veneault-Fourrey C."/>
            <person name="Henrissat B."/>
            <person name="Grigoriev I."/>
            <person name="Martin F."/>
            <person name="Perotto S."/>
        </authorList>
    </citation>
    <scope>NUCLEOTIDE SEQUENCE [LARGE SCALE GENOMIC DNA]</scope>
    <source>
        <strain evidence="2 3">UAMH 7357</strain>
    </source>
</reference>
<gene>
    <name evidence="2" type="ORF">NA56DRAFT_749607</name>
</gene>
<dbReference type="Proteomes" id="UP000235672">
    <property type="component" value="Unassembled WGS sequence"/>
</dbReference>
<organism evidence="2 3">
    <name type="scientific">Hyaloscypha hepaticicola</name>
    <dbReference type="NCBI Taxonomy" id="2082293"/>
    <lineage>
        <taxon>Eukaryota</taxon>
        <taxon>Fungi</taxon>
        <taxon>Dikarya</taxon>
        <taxon>Ascomycota</taxon>
        <taxon>Pezizomycotina</taxon>
        <taxon>Leotiomycetes</taxon>
        <taxon>Helotiales</taxon>
        <taxon>Hyaloscyphaceae</taxon>
        <taxon>Hyaloscypha</taxon>
    </lineage>
</organism>
<name>A0A2J6Q375_9HELO</name>
<dbReference type="EMBL" id="KZ613484">
    <property type="protein sequence ID" value="PMD20654.1"/>
    <property type="molecule type" value="Genomic_DNA"/>
</dbReference>
<dbReference type="AlphaFoldDB" id="A0A2J6Q375"/>
<keyword evidence="1" id="KW-0472">Membrane</keyword>
<dbReference type="STRING" id="1745343.A0A2J6Q375"/>
<accession>A0A2J6Q375</accession>
<keyword evidence="1" id="KW-0812">Transmembrane</keyword>
<keyword evidence="1" id="KW-1133">Transmembrane helix</keyword>
<evidence type="ECO:0000256" key="1">
    <source>
        <dbReference type="SAM" id="Phobius"/>
    </source>
</evidence>
<feature type="transmembrane region" description="Helical" evidence="1">
    <location>
        <begin position="68"/>
        <end position="87"/>
    </location>
</feature>
<evidence type="ECO:0000313" key="3">
    <source>
        <dbReference type="Proteomes" id="UP000235672"/>
    </source>
</evidence>
<dbReference type="OrthoDB" id="5421757at2759"/>
<protein>
    <submittedName>
        <fullName evidence="2">Uncharacterized protein</fullName>
    </submittedName>
</protein>